<feature type="binding site" evidence="13">
    <location>
        <begin position="184"/>
        <end position="187"/>
    </location>
    <ligand>
        <name>ATP</name>
        <dbReference type="ChEBI" id="CHEBI:30616"/>
    </ligand>
</feature>
<accession>A0A916RV38</accession>
<feature type="binding site" evidence="13">
    <location>
        <begin position="147"/>
        <end position="150"/>
    </location>
    <ligand>
        <name>ATP</name>
        <dbReference type="ChEBI" id="CHEBI:30616"/>
    </ligand>
</feature>
<comment type="subcellular location">
    <subcellularLocation>
        <location evidence="1 13">Cytoplasm</location>
    </subcellularLocation>
</comment>
<keyword evidence="10 13" id="KW-0067">ATP-binding</keyword>
<keyword evidence="7 13" id="KW-0436">Ligase</keyword>
<dbReference type="FunFam" id="3.40.50.620:FF:000114">
    <property type="entry name" value="Pantothenate synthetase"/>
    <property type="match status" value="1"/>
</dbReference>
<dbReference type="GO" id="GO:0005829">
    <property type="term" value="C:cytosol"/>
    <property type="evidence" value="ECO:0007669"/>
    <property type="project" value="TreeGrafter"/>
</dbReference>
<evidence type="ECO:0000256" key="4">
    <source>
        <dbReference type="ARBA" id="ARBA00012219"/>
    </source>
</evidence>
<feature type="binding site" evidence="13">
    <location>
        <position position="61"/>
    </location>
    <ligand>
        <name>(R)-pantoate</name>
        <dbReference type="ChEBI" id="CHEBI:15980"/>
    </ligand>
</feature>
<dbReference type="HAMAP" id="MF_00158">
    <property type="entry name" value="PanC"/>
    <property type="match status" value="1"/>
</dbReference>
<dbReference type="InterPro" id="IPR003721">
    <property type="entry name" value="Pantoate_ligase"/>
</dbReference>
<feature type="binding site" evidence="13">
    <location>
        <position position="153"/>
    </location>
    <ligand>
        <name>(R)-pantoate</name>
        <dbReference type="ChEBI" id="CHEBI:15980"/>
    </ligand>
</feature>
<dbReference type="GO" id="GO:0005524">
    <property type="term" value="F:ATP binding"/>
    <property type="evidence" value="ECO:0007669"/>
    <property type="project" value="UniProtKB-KW"/>
</dbReference>
<comment type="function">
    <text evidence="12 13">Catalyzes the condensation of pantoate with beta-alanine in an ATP-dependent reaction via a pantoyl-adenylate intermediate.</text>
</comment>
<evidence type="ECO:0000256" key="9">
    <source>
        <dbReference type="ARBA" id="ARBA00022741"/>
    </source>
</evidence>
<dbReference type="CDD" id="cd00560">
    <property type="entry name" value="PanC"/>
    <property type="match status" value="1"/>
</dbReference>
<comment type="similarity">
    <text evidence="3 13">Belongs to the pantothenate synthetase family.</text>
</comment>
<evidence type="ECO:0000256" key="7">
    <source>
        <dbReference type="ARBA" id="ARBA00022598"/>
    </source>
</evidence>
<dbReference type="FunFam" id="3.30.1300.10:FF:000001">
    <property type="entry name" value="Pantothenate synthetase"/>
    <property type="match status" value="1"/>
</dbReference>
<dbReference type="GO" id="GO:0004592">
    <property type="term" value="F:pantoate-beta-alanine ligase activity"/>
    <property type="evidence" value="ECO:0007669"/>
    <property type="project" value="UniProtKB-UniRule"/>
</dbReference>
<protein>
    <recommendedName>
        <fullName evidence="5 13">Pantothenate synthetase</fullName>
        <shortName evidence="13">PS</shortName>
        <ecNumber evidence="4 13">6.3.2.1</ecNumber>
    </recommendedName>
    <alternativeName>
        <fullName evidence="13">Pantoate--beta-alanine ligase</fullName>
    </alternativeName>
    <alternativeName>
        <fullName evidence="13">Pantoate-activating enzyme</fullName>
    </alternativeName>
</protein>
<comment type="catalytic activity">
    <reaction evidence="11 13">
        <text>(R)-pantoate + beta-alanine + ATP = (R)-pantothenate + AMP + diphosphate + H(+)</text>
        <dbReference type="Rhea" id="RHEA:10912"/>
        <dbReference type="ChEBI" id="CHEBI:15378"/>
        <dbReference type="ChEBI" id="CHEBI:15980"/>
        <dbReference type="ChEBI" id="CHEBI:29032"/>
        <dbReference type="ChEBI" id="CHEBI:30616"/>
        <dbReference type="ChEBI" id="CHEBI:33019"/>
        <dbReference type="ChEBI" id="CHEBI:57966"/>
        <dbReference type="ChEBI" id="CHEBI:456215"/>
        <dbReference type="EC" id="6.3.2.1"/>
    </reaction>
</comment>
<dbReference type="EMBL" id="BMJB01000001">
    <property type="protein sequence ID" value="GGA71133.1"/>
    <property type="molecule type" value="Genomic_DNA"/>
</dbReference>
<reference evidence="14" key="1">
    <citation type="journal article" date="2014" name="Int. J. Syst. Evol. Microbiol.">
        <title>Complete genome sequence of Corynebacterium casei LMG S-19264T (=DSM 44701T), isolated from a smear-ripened cheese.</title>
        <authorList>
            <consortium name="US DOE Joint Genome Institute (JGI-PGF)"/>
            <person name="Walter F."/>
            <person name="Albersmeier A."/>
            <person name="Kalinowski J."/>
            <person name="Ruckert C."/>
        </authorList>
    </citation>
    <scope>NUCLEOTIDE SEQUENCE</scope>
    <source>
        <strain evidence="14">CGMCC 1.15447</strain>
    </source>
</reference>
<dbReference type="Proteomes" id="UP000648801">
    <property type="component" value="Unassembled WGS sequence"/>
</dbReference>
<comment type="subunit">
    <text evidence="13">Homodimer.</text>
</comment>
<evidence type="ECO:0000256" key="8">
    <source>
        <dbReference type="ARBA" id="ARBA00022655"/>
    </source>
</evidence>
<comment type="caution">
    <text evidence="14">The sequence shown here is derived from an EMBL/GenBank/DDBJ whole genome shotgun (WGS) entry which is preliminary data.</text>
</comment>
<dbReference type="GO" id="GO:0015940">
    <property type="term" value="P:pantothenate biosynthetic process"/>
    <property type="evidence" value="ECO:0007669"/>
    <property type="project" value="UniProtKB-UniRule"/>
</dbReference>
<organism evidence="14 15">
    <name type="scientific">Edaphobacter acidisoli</name>
    <dbReference type="NCBI Taxonomy" id="2040573"/>
    <lineage>
        <taxon>Bacteria</taxon>
        <taxon>Pseudomonadati</taxon>
        <taxon>Acidobacteriota</taxon>
        <taxon>Terriglobia</taxon>
        <taxon>Terriglobales</taxon>
        <taxon>Acidobacteriaceae</taxon>
        <taxon>Edaphobacter</taxon>
    </lineage>
</organism>
<dbReference type="PANTHER" id="PTHR21299:SF1">
    <property type="entry name" value="PANTOATE--BETA-ALANINE LIGASE"/>
    <property type="match status" value="1"/>
</dbReference>
<name>A0A916RV38_9BACT</name>
<evidence type="ECO:0000256" key="6">
    <source>
        <dbReference type="ARBA" id="ARBA00022490"/>
    </source>
</evidence>
<feature type="active site" description="Proton donor" evidence="13">
    <location>
        <position position="37"/>
    </location>
</feature>
<evidence type="ECO:0000313" key="15">
    <source>
        <dbReference type="Proteomes" id="UP000648801"/>
    </source>
</evidence>
<evidence type="ECO:0000313" key="14">
    <source>
        <dbReference type="EMBL" id="GGA71133.1"/>
    </source>
</evidence>
<keyword evidence="8 13" id="KW-0566">Pantothenate biosynthesis</keyword>
<evidence type="ECO:0000256" key="13">
    <source>
        <dbReference type="HAMAP-Rule" id="MF_00158"/>
    </source>
</evidence>
<comment type="miscellaneous">
    <text evidence="13">The reaction proceeds by a bi uni uni bi ping pong mechanism.</text>
</comment>
<dbReference type="Pfam" id="PF02569">
    <property type="entry name" value="Pantoate_ligase"/>
    <property type="match status" value="1"/>
</dbReference>
<proteinExistence type="inferred from homology"/>
<keyword evidence="15" id="KW-1185">Reference proteome</keyword>
<comment type="pathway">
    <text evidence="2 13">Cofactor biosynthesis; (R)-pantothenate biosynthesis; (R)-pantothenate from (R)-pantoate and beta-alanine: step 1/1.</text>
</comment>
<dbReference type="SUPFAM" id="SSF52374">
    <property type="entry name" value="Nucleotidylyl transferase"/>
    <property type="match status" value="1"/>
</dbReference>
<gene>
    <name evidence="13 14" type="primary">panC</name>
    <name evidence="14" type="ORF">GCM10011507_23440</name>
</gene>
<dbReference type="NCBIfam" id="TIGR00018">
    <property type="entry name" value="panC"/>
    <property type="match status" value="1"/>
</dbReference>
<dbReference type="AlphaFoldDB" id="A0A916RV38"/>
<dbReference type="PANTHER" id="PTHR21299">
    <property type="entry name" value="CYTIDYLATE KINASE/PANTOATE-BETA-ALANINE LIGASE"/>
    <property type="match status" value="1"/>
</dbReference>
<dbReference type="Gene3D" id="3.30.1300.10">
    <property type="entry name" value="Pantoate-beta-alanine ligase, C-terminal domain"/>
    <property type="match status" value="1"/>
</dbReference>
<evidence type="ECO:0000256" key="1">
    <source>
        <dbReference type="ARBA" id="ARBA00004496"/>
    </source>
</evidence>
<evidence type="ECO:0000256" key="11">
    <source>
        <dbReference type="ARBA" id="ARBA00048258"/>
    </source>
</evidence>
<reference evidence="14" key="2">
    <citation type="submission" date="2020-09" db="EMBL/GenBank/DDBJ databases">
        <authorList>
            <person name="Sun Q."/>
            <person name="Zhou Y."/>
        </authorList>
    </citation>
    <scope>NUCLEOTIDE SEQUENCE</scope>
    <source>
        <strain evidence="14">CGMCC 1.15447</strain>
    </source>
</reference>
<evidence type="ECO:0000256" key="3">
    <source>
        <dbReference type="ARBA" id="ARBA00009256"/>
    </source>
</evidence>
<dbReference type="EC" id="6.3.2.1" evidence="4 13"/>
<feature type="binding site" evidence="13">
    <location>
        <begin position="30"/>
        <end position="37"/>
    </location>
    <ligand>
        <name>ATP</name>
        <dbReference type="ChEBI" id="CHEBI:30616"/>
    </ligand>
</feature>
<feature type="binding site" evidence="13">
    <location>
        <position position="176"/>
    </location>
    <ligand>
        <name>ATP</name>
        <dbReference type="ChEBI" id="CHEBI:30616"/>
    </ligand>
</feature>
<keyword evidence="9 13" id="KW-0547">Nucleotide-binding</keyword>
<evidence type="ECO:0000256" key="2">
    <source>
        <dbReference type="ARBA" id="ARBA00004990"/>
    </source>
</evidence>
<dbReference type="RefSeq" id="WP_188759433.1">
    <property type="nucleotide sequence ID" value="NZ_BMJB01000001.1"/>
</dbReference>
<evidence type="ECO:0000256" key="10">
    <source>
        <dbReference type="ARBA" id="ARBA00022840"/>
    </source>
</evidence>
<dbReference type="Gene3D" id="3.40.50.620">
    <property type="entry name" value="HUPs"/>
    <property type="match status" value="1"/>
</dbReference>
<sequence>MRIVTKAEEMQWVCRELRSGGAVLGLVPTMGALHEGHLSLVRRARGECSVVTASIFVNPLQFGPSEDFAKYPRTFAEDCAALEREGVGLVFAPDAAEMYPADAVTTISVPGVGDRLDGASRPGHFSGVATVVAKLLHIVGPARAYFGQKDAAQLAVLRRMVRDLNFDVKLVGCPIVRDADGLAMSSRNTYLSVTERQQALALRRSLLAMEQMISSGERDSNALIARGRQVLGAEPGVRLDYLAVVDADTLLPVEAAKTGRLVAIAAWVGSTRLIDNFVVR</sequence>
<dbReference type="InterPro" id="IPR014729">
    <property type="entry name" value="Rossmann-like_a/b/a_fold"/>
</dbReference>
<keyword evidence="6 13" id="KW-0963">Cytoplasm</keyword>
<feature type="binding site" evidence="13">
    <location>
        <position position="61"/>
    </location>
    <ligand>
        <name>beta-alanine</name>
        <dbReference type="ChEBI" id="CHEBI:57966"/>
    </ligand>
</feature>
<evidence type="ECO:0000256" key="5">
    <source>
        <dbReference type="ARBA" id="ARBA00014155"/>
    </source>
</evidence>
<dbReference type="InterPro" id="IPR042176">
    <property type="entry name" value="Pantoate_ligase_C"/>
</dbReference>
<evidence type="ECO:0000256" key="12">
    <source>
        <dbReference type="ARBA" id="ARBA00055042"/>
    </source>
</evidence>